<accession>B7P3T6</accession>
<gene>
    <name evidence="1" type="ORF">IscW_ISCW000100</name>
</gene>
<reference evidence="1 3" key="1">
    <citation type="submission" date="2008-03" db="EMBL/GenBank/DDBJ databases">
        <title>Annotation of Ixodes scapularis.</title>
        <authorList>
            <consortium name="Ixodes scapularis Genome Project Consortium"/>
            <person name="Caler E."/>
            <person name="Hannick L.I."/>
            <person name="Bidwell S."/>
            <person name="Joardar V."/>
            <person name="Thiagarajan M."/>
            <person name="Amedeo P."/>
            <person name="Galinsky K.J."/>
            <person name="Schobel S."/>
            <person name="Inman J."/>
            <person name="Hostetler J."/>
            <person name="Miller J."/>
            <person name="Hammond M."/>
            <person name="Megy K."/>
            <person name="Lawson D."/>
            <person name="Kodira C."/>
            <person name="Sutton G."/>
            <person name="Meyer J."/>
            <person name="Hill C.A."/>
            <person name="Birren B."/>
            <person name="Nene V."/>
            <person name="Collins F."/>
            <person name="Alarcon-Chaidez F."/>
            <person name="Wikel S."/>
            <person name="Strausberg R."/>
        </authorList>
    </citation>
    <scope>NUCLEOTIDE SEQUENCE [LARGE SCALE GENOMIC DNA]</scope>
    <source>
        <strain evidence="3">Wikel</strain>
        <strain evidence="1">Wikel colony</strain>
    </source>
</reference>
<evidence type="ECO:0000313" key="3">
    <source>
        <dbReference type="Proteomes" id="UP000001555"/>
    </source>
</evidence>
<dbReference type="PaxDb" id="6945-B7P3T6"/>
<dbReference type="HOGENOM" id="CLU_3071003_0_0_1"/>
<dbReference type="EMBL" id="ABJB010345410">
    <property type="status" value="NOT_ANNOTATED_CDS"/>
    <property type="molecule type" value="Genomic_DNA"/>
</dbReference>
<dbReference type="EMBL" id="DS630482">
    <property type="protein sequence ID" value="EEC01258.1"/>
    <property type="molecule type" value="Genomic_DNA"/>
</dbReference>
<proteinExistence type="predicted"/>
<dbReference type="InParanoid" id="B7P3T6"/>
<dbReference type="EnsemblMetazoa" id="ISCW000100-RA">
    <property type="protein sequence ID" value="ISCW000100-PA"/>
    <property type="gene ID" value="ISCW000100"/>
</dbReference>
<evidence type="ECO:0000313" key="2">
    <source>
        <dbReference type="EnsemblMetazoa" id="ISCW000100-PA"/>
    </source>
</evidence>
<dbReference type="AlphaFoldDB" id="B7P3T6"/>
<sequence>MCVPFHRSYGLPLAALAFVAVMLPVGARRHGAAENTQKYKGWTLQTISDRAQA</sequence>
<keyword evidence="3" id="KW-1185">Reference proteome</keyword>
<dbReference type="VEuPathDB" id="VectorBase:ISCI000100"/>
<name>B7P3T6_IXOSC</name>
<evidence type="ECO:0000313" key="1">
    <source>
        <dbReference type="EMBL" id="EEC01258.1"/>
    </source>
</evidence>
<dbReference type="VEuPathDB" id="VectorBase:ISCW000100"/>
<protein>
    <submittedName>
        <fullName evidence="1 2">Uncharacterized protein</fullName>
    </submittedName>
</protein>
<dbReference type="Proteomes" id="UP000001555">
    <property type="component" value="Unassembled WGS sequence"/>
</dbReference>
<reference evidence="2" key="2">
    <citation type="submission" date="2020-05" db="UniProtKB">
        <authorList>
            <consortium name="EnsemblMetazoa"/>
        </authorList>
    </citation>
    <scope>IDENTIFICATION</scope>
    <source>
        <strain evidence="2">wikel</strain>
    </source>
</reference>
<organism>
    <name type="scientific">Ixodes scapularis</name>
    <name type="common">Black-legged tick</name>
    <name type="synonym">Deer tick</name>
    <dbReference type="NCBI Taxonomy" id="6945"/>
    <lineage>
        <taxon>Eukaryota</taxon>
        <taxon>Metazoa</taxon>
        <taxon>Ecdysozoa</taxon>
        <taxon>Arthropoda</taxon>
        <taxon>Chelicerata</taxon>
        <taxon>Arachnida</taxon>
        <taxon>Acari</taxon>
        <taxon>Parasitiformes</taxon>
        <taxon>Ixodida</taxon>
        <taxon>Ixodoidea</taxon>
        <taxon>Ixodidae</taxon>
        <taxon>Ixodinae</taxon>
        <taxon>Ixodes</taxon>
    </lineage>
</organism>